<feature type="domain" description="Phosphoribosyltransferase" evidence="1">
    <location>
        <begin position="498"/>
        <end position="691"/>
    </location>
</feature>
<dbReference type="AlphaFoldDB" id="A0A1B8GJF7"/>
<dbReference type="InterPro" id="IPR027417">
    <property type="entry name" value="P-loop_NTPase"/>
</dbReference>
<dbReference type="SUPFAM" id="SSF52540">
    <property type="entry name" value="P-loop containing nucleoside triphosphate hydrolases"/>
    <property type="match status" value="1"/>
</dbReference>
<dbReference type="InterPro" id="IPR036412">
    <property type="entry name" value="HAD-like_sf"/>
</dbReference>
<protein>
    <recommendedName>
        <fullName evidence="1">Phosphoribosyltransferase domain-containing protein</fullName>
    </recommendedName>
</protein>
<dbReference type="GO" id="GO:0006564">
    <property type="term" value="P:L-serine biosynthetic process"/>
    <property type="evidence" value="ECO:0007669"/>
    <property type="project" value="TreeGrafter"/>
</dbReference>
<dbReference type="RefSeq" id="XP_018129691.1">
    <property type="nucleotide sequence ID" value="XM_018275461.1"/>
</dbReference>
<dbReference type="PANTHER" id="PTHR43344:SF20">
    <property type="entry name" value="URACIL PHOSPHORIBOSYLTRANSFERASE"/>
    <property type="match status" value="1"/>
</dbReference>
<dbReference type="GO" id="GO:0000287">
    <property type="term" value="F:magnesium ion binding"/>
    <property type="evidence" value="ECO:0007669"/>
    <property type="project" value="TreeGrafter"/>
</dbReference>
<proteinExistence type="predicted"/>
<dbReference type="PANTHER" id="PTHR43344">
    <property type="entry name" value="PHOSPHOSERINE PHOSPHATASE"/>
    <property type="match status" value="1"/>
</dbReference>
<dbReference type="InterPro" id="IPR000836">
    <property type="entry name" value="PRTase_dom"/>
</dbReference>
<dbReference type="Gene3D" id="3.40.50.1000">
    <property type="entry name" value="HAD superfamily/HAD-like"/>
    <property type="match status" value="1"/>
</dbReference>
<dbReference type="SUPFAM" id="SSF53271">
    <property type="entry name" value="PRTase-like"/>
    <property type="match status" value="1"/>
</dbReference>
<dbReference type="Pfam" id="PF14681">
    <property type="entry name" value="UPRTase"/>
    <property type="match status" value="1"/>
</dbReference>
<dbReference type="Pfam" id="PF13207">
    <property type="entry name" value="AAA_17"/>
    <property type="match status" value="1"/>
</dbReference>
<dbReference type="InterPro" id="IPR029057">
    <property type="entry name" value="PRTase-like"/>
</dbReference>
<dbReference type="Pfam" id="PF12710">
    <property type="entry name" value="HAD"/>
    <property type="match status" value="1"/>
</dbReference>
<dbReference type="Gene3D" id="3.40.50.2020">
    <property type="match status" value="1"/>
</dbReference>
<reference evidence="2 3" key="1">
    <citation type="submission" date="2016-03" db="EMBL/GenBank/DDBJ databases">
        <title>Comparative genomics of Pseudogymnoascus destructans, the fungus causing white-nose syndrome of bats.</title>
        <authorList>
            <person name="Palmer J.M."/>
            <person name="Drees K.P."/>
            <person name="Foster J.T."/>
            <person name="Lindner D.L."/>
        </authorList>
    </citation>
    <scope>NUCLEOTIDE SEQUENCE [LARGE SCALE GENOMIC DNA]</scope>
    <source>
        <strain evidence="2 3">UAMH 10579</strain>
    </source>
</reference>
<name>A0A1B8GJF7_9PEZI</name>
<dbReference type="GeneID" id="28839391"/>
<gene>
    <name evidence="2" type="ORF">VE01_06005</name>
</gene>
<dbReference type="SUPFAM" id="SSF56784">
    <property type="entry name" value="HAD-like"/>
    <property type="match status" value="1"/>
</dbReference>
<dbReference type="CDD" id="cd06223">
    <property type="entry name" value="PRTases_typeI"/>
    <property type="match status" value="1"/>
</dbReference>
<dbReference type="InterPro" id="IPR050582">
    <property type="entry name" value="HAD-like_SerB"/>
</dbReference>
<dbReference type="InterPro" id="IPR023214">
    <property type="entry name" value="HAD_sf"/>
</dbReference>
<dbReference type="OrthoDB" id="5416609at2759"/>
<sequence length="695" mass="76190">MTDITNSKIEGSSDGSICTREGFTPNIIGLYGIPGAGKSHYLSKLEVLSQSEVTHPFQFFEGTLVIDSLIPGGLLAFKELPEEQKVKLREKAICSIKDECTIGRTNGVVAGHATFWGGKDDSEIIVITPKDLEIYSHILYLRTDPEVIQQHRLRDWVRDRDIVPLEHLEKWQKQEENMLRTLCRVHGIHFCASSRGNDMESEEMFAVRLMSLVTDLGHHNEHVNQRNAIARLGEAMDSDATRDGRVKKMLVMDADKTLAPQDVADMFWEKVSNHGASTGAKNPLKKLFGGPGGYSYHSFRQATLLYEEATNDEVFDSVCNEVASEVTMYPELVSLLHQAAELDHVGAVVVTCGLQRVWEKVLEREGLGDYVAVIGGGRISDGFVVTAELKADLVAHIRDAYQVEVCAFGDSPLDLPMLIQADRAIVVVGDEDSRSKSMEAALTDAIKTQGLVATQVVLPSTATPRLDSVKLPLLQLSQADIEAILCDSEFRLIHGTNNSATALLTTQTRDATVAGPALKEAHRRIGWYLAVEYIGKVIGLESYQIPHVQGGHTEGHCLRGETRTTIVPLMRGGGPMAEGINEAFPLAMLVHASQPEDLKLHHVEQQDSIILVDSVINTGKSILEFIEHVRKLHATVRIVVAANVVQDKFISGETAANLAIHGNISLVALRLSKNQFTGSGEADTGNRLFNTTHLA</sequence>
<dbReference type="STRING" id="342668.A0A1B8GJF7"/>
<organism evidence="2 3">
    <name type="scientific">Pseudogymnoascus verrucosus</name>
    <dbReference type="NCBI Taxonomy" id="342668"/>
    <lineage>
        <taxon>Eukaryota</taxon>
        <taxon>Fungi</taxon>
        <taxon>Dikarya</taxon>
        <taxon>Ascomycota</taxon>
        <taxon>Pezizomycotina</taxon>
        <taxon>Leotiomycetes</taxon>
        <taxon>Thelebolales</taxon>
        <taxon>Thelebolaceae</taxon>
        <taxon>Pseudogymnoascus</taxon>
    </lineage>
</organism>
<keyword evidence="3" id="KW-1185">Reference proteome</keyword>
<dbReference type="EMBL" id="KV460232">
    <property type="protein sequence ID" value="OBT95958.1"/>
    <property type="molecule type" value="Genomic_DNA"/>
</dbReference>
<dbReference type="Proteomes" id="UP000091956">
    <property type="component" value="Unassembled WGS sequence"/>
</dbReference>
<dbReference type="Gene3D" id="3.40.50.300">
    <property type="entry name" value="P-loop containing nucleotide triphosphate hydrolases"/>
    <property type="match status" value="1"/>
</dbReference>
<evidence type="ECO:0000259" key="1">
    <source>
        <dbReference type="Pfam" id="PF14681"/>
    </source>
</evidence>
<evidence type="ECO:0000313" key="2">
    <source>
        <dbReference type="EMBL" id="OBT95958.1"/>
    </source>
</evidence>
<dbReference type="GO" id="GO:0005737">
    <property type="term" value="C:cytoplasm"/>
    <property type="evidence" value="ECO:0007669"/>
    <property type="project" value="TreeGrafter"/>
</dbReference>
<evidence type="ECO:0000313" key="3">
    <source>
        <dbReference type="Proteomes" id="UP000091956"/>
    </source>
</evidence>
<reference evidence="3" key="2">
    <citation type="journal article" date="2018" name="Nat. Commun.">
        <title>Extreme sensitivity to ultraviolet light in the fungal pathogen causing white-nose syndrome of bats.</title>
        <authorList>
            <person name="Palmer J.M."/>
            <person name="Drees K.P."/>
            <person name="Foster J.T."/>
            <person name="Lindner D.L."/>
        </authorList>
    </citation>
    <scope>NUCLEOTIDE SEQUENCE [LARGE SCALE GENOMIC DNA]</scope>
    <source>
        <strain evidence="3">UAMH 10579</strain>
    </source>
</reference>
<dbReference type="GO" id="GO:0036424">
    <property type="term" value="F:L-phosphoserine phosphatase activity"/>
    <property type="evidence" value="ECO:0007669"/>
    <property type="project" value="TreeGrafter"/>
</dbReference>
<accession>A0A1B8GJF7</accession>